<keyword evidence="2" id="KW-1185">Reference proteome</keyword>
<comment type="caution">
    <text evidence="1">The sequence shown here is derived from an EMBL/GenBank/DDBJ whole genome shotgun (WGS) entry which is preliminary data.</text>
</comment>
<dbReference type="EMBL" id="JANBUJ010001421">
    <property type="protein sequence ID" value="KAJ2767441.1"/>
    <property type="molecule type" value="Genomic_DNA"/>
</dbReference>
<evidence type="ECO:0000313" key="1">
    <source>
        <dbReference type="EMBL" id="KAJ2767441.1"/>
    </source>
</evidence>
<gene>
    <name evidence="1" type="primary">GPI17</name>
    <name evidence="1" type="ORF">IWQ57_003948</name>
</gene>
<proteinExistence type="predicted"/>
<protein>
    <submittedName>
        <fullName evidence="1">GPI transamidase component</fullName>
    </submittedName>
</protein>
<sequence>MALGARLRALLARSSEPRTVISMHGERQVAVLSIALFLLIGLPLWWTTTRVYRAALPADAIHAFTPADPLRLPLVFHVDADAPLSAADALAVEQSAQILIETQRAPFADGEWRVRCEAAVRPGAAPDAPGHYTLRILTGAASSGVRVGADRSAAISVAQAASPRAVLAEAIAEIVAGEERRVRGQGALKYAPEYAVTLTLLNEDPVEGAVVDWDIEQALAAYMQPLVRAVQPLAKLALSSQVLYHGGPPPVTPLKADNLTYLTPDMLPHFVNSPSWNLASVDPISPMLNFVLFVPTLAAQPMRIMDEDQAARSGRKSAGSLPGSDAFLVSQWGGVAIANLPKGTRPGDRVVLSQDAMQRYMGLFITQLRQHLGVRSDIPLAPRRKSQAAKSAIDWVRVDLATDSGISGWEFDALLRQWLVRNRQTAITTLQSLMRLVDSLQNMVVMDEIKDQVDRSLRALHEIDDTLASRSAPRLGYLDAFTSAATALGLAEAAFFDPTMVSMLYFPDQHKFAIYMPFFLPVAVPLLAAIKKIFAERRRKPASSKKSD</sequence>
<reference evidence="1" key="1">
    <citation type="submission" date="2022-07" db="EMBL/GenBank/DDBJ databases">
        <title>Phylogenomic reconstructions and comparative analyses of Kickxellomycotina fungi.</title>
        <authorList>
            <person name="Reynolds N.K."/>
            <person name="Stajich J.E."/>
            <person name="Barry K."/>
            <person name="Grigoriev I.V."/>
            <person name="Crous P."/>
            <person name="Smith M.E."/>
        </authorList>
    </citation>
    <scope>NUCLEOTIDE SEQUENCE</scope>
    <source>
        <strain evidence="1">CBS 109366</strain>
    </source>
</reference>
<accession>A0ACC1JUB8</accession>
<evidence type="ECO:0000313" key="2">
    <source>
        <dbReference type="Proteomes" id="UP001140234"/>
    </source>
</evidence>
<name>A0ACC1JUB8_9FUNG</name>
<organism evidence="1 2">
    <name type="scientific">Coemansia nantahalensis</name>
    <dbReference type="NCBI Taxonomy" id="2789366"/>
    <lineage>
        <taxon>Eukaryota</taxon>
        <taxon>Fungi</taxon>
        <taxon>Fungi incertae sedis</taxon>
        <taxon>Zoopagomycota</taxon>
        <taxon>Kickxellomycotina</taxon>
        <taxon>Kickxellomycetes</taxon>
        <taxon>Kickxellales</taxon>
        <taxon>Kickxellaceae</taxon>
        <taxon>Coemansia</taxon>
    </lineage>
</organism>
<dbReference type="Proteomes" id="UP001140234">
    <property type="component" value="Unassembled WGS sequence"/>
</dbReference>